<sequence>MDADSLIIFVTICEKQEVGSEECSVGYSLWLSFGRVVCHLLDKNPLMDTSFCVGLKDKQCGIFLRSSKLTNSYSTLFQTKKTDNKGLHIQRCVFYLAHEDSHISVYALTI</sequence>
<dbReference type="EMBL" id="JAYMYQ010000011">
    <property type="protein sequence ID" value="KAK7304751.1"/>
    <property type="molecule type" value="Genomic_DNA"/>
</dbReference>
<keyword evidence="2" id="KW-1185">Reference proteome</keyword>
<protein>
    <submittedName>
        <fullName evidence="1">Uncharacterized protein</fullName>
    </submittedName>
</protein>
<name>A0AAN9JUV5_CANGL</name>
<proteinExistence type="predicted"/>
<reference evidence="1 2" key="1">
    <citation type="submission" date="2024-01" db="EMBL/GenBank/DDBJ databases">
        <title>The genomes of 5 underutilized Papilionoideae crops provide insights into root nodulation and disease resistanc.</title>
        <authorList>
            <person name="Jiang F."/>
        </authorList>
    </citation>
    <scope>NUCLEOTIDE SEQUENCE [LARGE SCALE GENOMIC DNA]</scope>
    <source>
        <strain evidence="1">LVBAO_FW01</strain>
        <tissue evidence="1">Leaves</tissue>
    </source>
</reference>
<accession>A0AAN9JUV5</accession>
<gene>
    <name evidence="1" type="ORF">VNO77_42638</name>
</gene>
<dbReference type="Proteomes" id="UP001367508">
    <property type="component" value="Unassembled WGS sequence"/>
</dbReference>
<comment type="caution">
    <text evidence="1">The sequence shown here is derived from an EMBL/GenBank/DDBJ whole genome shotgun (WGS) entry which is preliminary data.</text>
</comment>
<evidence type="ECO:0000313" key="2">
    <source>
        <dbReference type="Proteomes" id="UP001367508"/>
    </source>
</evidence>
<dbReference type="AlphaFoldDB" id="A0AAN9JUV5"/>
<evidence type="ECO:0000313" key="1">
    <source>
        <dbReference type="EMBL" id="KAK7304751.1"/>
    </source>
</evidence>
<organism evidence="1 2">
    <name type="scientific">Canavalia gladiata</name>
    <name type="common">Sword bean</name>
    <name type="synonym">Dolichos gladiatus</name>
    <dbReference type="NCBI Taxonomy" id="3824"/>
    <lineage>
        <taxon>Eukaryota</taxon>
        <taxon>Viridiplantae</taxon>
        <taxon>Streptophyta</taxon>
        <taxon>Embryophyta</taxon>
        <taxon>Tracheophyta</taxon>
        <taxon>Spermatophyta</taxon>
        <taxon>Magnoliopsida</taxon>
        <taxon>eudicotyledons</taxon>
        <taxon>Gunneridae</taxon>
        <taxon>Pentapetalae</taxon>
        <taxon>rosids</taxon>
        <taxon>fabids</taxon>
        <taxon>Fabales</taxon>
        <taxon>Fabaceae</taxon>
        <taxon>Papilionoideae</taxon>
        <taxon>50 kb inversion clade</taxon>
        <taxon>NPAAA clade</taxon>
        <taxon>indigoferoid/millettioid clade</taxon>
        <taxon>Phaseoleae</taxon>
        <taxon>Canavalia</taxon>
    </lineage>
</organism>